<evidence type="ECO:0000256" key="1">
    <source>
        <dbReference type="SAM" id="MobiDB-lite"/>
    </source>
</evidence>
<sequence>MSLIKKLSLCVVGAGLLAASGCASFKLQNPPPGFIEVSADAYAGEAELRMKAPDNVGLNITTFSNRRGGTLAIWADDMITKLGARGYLLQRQEAVKSRNGVKGTRFDFSYTPAGADGEEKFYTAVLFVTDKWQVVVQLAGQAGLSAAHGEDLDRILADIKIRGCKVGSKVCKSGQPKQFDTSQKPKPNVKAEDADKPAAKPDEAEKPAAKPDEAKTPAPAKKPATGDKPEN</sequence>
<feature type="signal peptide" evidence="2">
    <location>
        <begin position="1"/>
        <end position="25"/>
    </location>
</feature>
<proteinExistence type="predicted"/>
<name>A0A0C2A530_9BACT</name>
<dbReference type="AlphaFoldDB" id="A0A0C2A530"/>
<gene>
    <name evidence="3" type="ORF">DB30_00213</name>
</gene>
<reference evidence="3 4" key="1">
    <citation type="submission" date="2014-12" db="EMBL/GenBank/DDBJ databases">
        <title>Genome assembly of Enhygromyxa salina DSM 15201.</title>
        <authorList>
            <person name="Sharma G."/>
            <person name="Subramanian S."/>
        </authorList>
    </citation>
    <scope>NUCLEOTIDE SEQUENCE [LARGE SCALE GENOMIC DNA]</scope>
    <source>
        <strain evidence="3 4">DSM 15201</strain>
    </source>
</reference>
<feature type="compositionally biased region" description="Polar residues" evidence="1">
    <location>
        <begin position="175"/>
        <end position="185"/>
    </location>
</feature>
<feature type="compositionally biased region" description="Basic and acidic residues" evidence="1">
    <location>
        <begin position="189"/>
        <end position="215"/>
    </location>
</feature>
<dbReference type="Proteomes" id="UP000031599">
    <property type="component" value="Unassembled WGS sequence"/>
</dbReference>
<dbReference type="PROSITE" id="PS51257">
    <property type="entry name" value="PROKAR_LIPOPROTEIN"/>
    <property type="match status" value="1"/>
</dbReference>
<keyword evidence="2" id="KW-0732">Signal</keyword>
<dbReference type="RefSeq" id="WP_052546867.1">
    <property type="nucleotide sequence ID" value="NZ_JMCC02000010.1"/>
</dbReference>
<organism evidence="3 4">
    <name type="scientific">Enhygromyxa salina</name>
    <dbReference type="NCBI Taxonomy" id="215803"/>
    <lineage>
        <taxon>Bacteria</taxon>
        <taxon>Pseudomonadati</taxon>
        <taxon>Myxococcota</taxon>
        <taxon>Polyangia</taxon>
        <taxon>Nannocystales</taxon>
        <taxon>Nannocystaceae</taxon>
        <taxon>Enhygromyxa</taxon>
    </lineage>
</organism>
<evidence type="ECO:0000313" key="4">
    <source>
        <dbReference type="Proteomes" id="UP000031599"/>
    </source>
</evidence>
<accession>A0A0C2A530</accession>
<comment type="caution">
    <text evidence="3">The sequence shown here is derived from an EMBL/GenBank/DDBJ whole genome shotgun (WGS) entry which is preliminary data.</text>
</comment>
<dbReference type="EMBL" id="JMCC02000010">
    <property type="protein sequence ID" value="KIG18528.1"/>
    <property type="molecule type" value="Genomic_DNA"/>
</dbReference>
<feature type="region of interest" description="Disordered" evidence="1">
    <location>
        <begin position="169"/>
        <end position="231"/>
    </location>
</feature>
<evidence type="ECO:0000256" key="2">
    <source>
        <dbReference type="SAM" id="SignalP"/>
    </source>
</evidence>
<evidence type="ECO:0000313" key="3">
    <source>
        <dbReference type="EMBL" id="KIG18528.1"/>
    </source>
</evidence>
<feature type="chain" id="PRO_5002145115" description="Lipoprotein" evidence="2">
    <location>
        <begin position="26"/>
        <end position="231"/>
    </location>
</feature>
<protein>
    <recommendedName>
        <fullName evidence="5">Lipoprotein</fullName>
    </recommendedName>
</protein>
<evidence type="ECO:0008006" key="5">
    <source>
        <dbReference type="Google" id="ProtNLM"/>
    </source>
</evidence>